<dbReference type="RefSeq" id="WP_233698848.1">
    <property type="nucleotide sequence ID" value="NZ_JAJNBZ010000034.1"/>
</dbReference>
<evidence type="ECO:0000313" key="3">
    <source>
        <dbReference type="Proteomes" id="UP001199916"/>
    </source>
</evidence>
<reference evidence="2 3" key="1">
    <citation type="submission" date="2021-11" db="EMBL/GenBank/DDBJ databases">
        <title>Draft genome sequence of Paenibacillus profundus YoMME, a new Gram-positive bacteria with exoelectrogenic properties.</title>
        <authorList>
            <person name="Hubenova Y."/>
            <person name="Hubenova E."/>
            <person name="Manasiev Y."/>
            <person name="Peykov S."/>
            <person name="Mitov M."/>
        </authorList>
    </citation>
    <scope>NUCLEOTIDE SEQUENCE [LARGE SCALE GENOMIC DNA]</scope>
    <source>
        <strain evidence="2 3">YoMME</strain>
    </source>
</reference>
<feature type="chain" id="PRO_5045051908" description="Streptogramin lyase" evidence="1">
    <location>
        <begin position="32"/>
        <end position="736"/>
    </location>
</feature>
<evidence type="ECO:0000313" key="2">
    <source>
        <dbReference type="EMBL" id="MCE5172777.1"/>
    </source>
</evidence>
<gene>
    <name evidence="2" type="ORF">LQV63_26260</name>
</gene>
<evidence type="ECO:0008006" key="4">
    <source>
        <dbReference type="Google" id="ProtNLM"/>
    </source>
</evidence>
<dbReference type="EMBL" id="JAJNBZ010000034">
    <property type="protein sequence ID" value="MCE5172777.1"/>
    <property type="molecule type" value="Genomic_DNA"/>
</dbReference>
<accession>A0ABS8YR47</accession>
<keyword evidence="1" id="KW-0732">Signal</keyword>
<dbReference type="PANTHER" id="PTHR40274:SF3">
    <property type="entry name" value="VIRGINIAMYCIN B LYASE"/>
    <property type="match status" value="1"/>
</dbReference>
<keyword evidence="3" id="KW-1185">Reference proteome</keyword>
<protein>
    <recommendedName>
        <fullName evidence="4">Streptogramin lyase</fullName>
    </recommendedName>
</protein>
<dbReference type="Gene3D" id="2.130.10.10">
    <property type="entry name" value="YVTN repeat-like/Quinoprotein amine dehydrogenase"/>
    <property type="match status" value="1"/>
</dbReference>
<dbReference type="InterPro" id="IPR015943">
    <property type="entry name" value="WD40/YVTN_repeat-like_dom_sf"/>
</dbReference>
<organism evidence="2 3">
    <name type="scientific">Paenibacillus profundus</name>
    <dbReference type="NCBI Taxonomy" id="1173085"/>
    <lineage>
        <taxon>Bacteria</taxon>
        <taxon>Bacillati</taxon>
        <taxon>Bacillota</taxon>
        <taxon>Bacilli</taxon>
        <taxon>Bacillales</taxon>
        <taxon>Paenibacillaceae</taxon>
        <taxon>Paenibacillus</taxon>
    </lineage>
</organism>
<dbReference type="SUPFAM" id="SSF63825">
    <property type="entry name" value="YWTD domain"/>
    <property type="match status" value="1"/>
</dbReference>
<evidence type="ECO:0000256" key="1">
    <source>
        <dbReference type="SAM" id="SignalP"/>
    </source>
</evidence>
<name>A0ABS8YR47_9BACL</name>
<dbReference type="InterPro" id="IPR051344">
    <property type="entry name" value="Vgb"/>
</dbReference>
<dbReference type="PANTHER" id="PTHR40274">
    <property type="entry name" value="VIRGINIAMYCIN B LYASE"/>
    <property type="match status" value="1"/>
</dbReference>
<comment type="caution">
    <text evidence="2">The sequence shown here is derived from an EMBL/GenBank/DDBJ whole genome shotgun (WGS) entry which is preliminary data.</text>
</comment>
<proteinExistence type="predicted"/>
<dbReference type="SUPFAM" id="SSF50952">
    <property type="entry name" value="Soluble quinoprotein glucose dehydrogenase"/>
    <property type="match status" value="1"/>
</dbReference>
<feature type="signal peptide" evidence="1">
    <location>
        <begin position="1"/>
        <end position="31"/>
    </location>
</feature>
<dbReference type="SUPFAM" id="SSF63829">
    <property type="entry name" value="Calcium-dependent phosphotriesterase"/>
    <property type="match status" value="1"/>
</dbReference>
<dbReference type="Proteomes" id="UP001199916">
    <property type="component" value="Unassembled WGS sequence"/>
</dbReference>
<sequence>MTERWNTRISWISAMLAAMLTVLAFGNPAGAADSTGAAPGGMPPAGSIVFKNKIFAEPVDLGVPVFTIAINDAVSGMEDGRPTMYSTAQGDTSVFNVVDIQSNKLLRSFRLEGVHTSWRHTIAPDGTVYIAAIMSGSTRGELWSYSPRTKTVSSLGEPLPGEKSIWSLVTDEDGNVYGGTFQQGKVFKYDPIAKKYHDYGRMMKDQEYVRSMAYDNGYIFAGIGSTGAIVKLNVQTGEKQVISSQVAELLGVAPADVPFAYDMAIVDRYLLVKFGDPLMTLLFYDLDKSEWLPHKVGKNVGGAQGAGVFSFNQLAAKDGKVYIPANGGITEIDLTTFETRMTAMKYGTSFRGAAWVAFKDDPDFPGMSFVTILRDGKTAIFNVDTEKIKYLPSVVKGASNPLHNMENGPDGNIYMSGYPGGIGVRFDPRTDAFTTFGLGQAEGMVAYGQDMYFGIYPGGHIQNLDTTKPVPQAHTVFQIGSEQDRPYIMRATNDFIMMGTIPDYGKLGGALTLYYPDTGKKEVYRNVVRNQSINGLAYKDGKIFGSTTVFGGLGIAATEKTAKMFVWDVEKKEKITEFTLDIPDLDRPVMISGLSIGPDGNVWGGVDGILFKLDPDTYRILDYKNIYPHVKNYGFWRPYHPHWGQDGLLYMDLADRITVIDPNTWEFVTLSEDNGSTFKEIAFMTLAKDGQGNEHIYYIDQANLIKIPISNAGEDPRPAIEMELPAAKEIGNRLQE</sequence>
<dbReference type="InterPro" id="IPR011041">
    <property type="entry name" value="Quinoprot_gluc/sorb_DH_b-prop"/>
</dbReference>